<accession>A0A6J5TD26</accession>
<keyword evidence="2 8" id="KW-0723">Serine/threonine-protein kinase</keyword>
<evidence type="ECO:0000256" key="6">
    <source>
        <dbReference type="ARBA" id="ARBA00022840"/>
    </source>
</evidence>
<dbReference type="PANTHER" id="PTHR24349">
    <property type="entry name" value="SERINE/THREONINE-PROTEIN KINASE"/>
    <property type="match status" value="1"/>
</dbReference>
<proteinExistence type="inferred from homology"/>
<keyword evidence="13" id="KW-1185">Reference proteome</keyword>
<dbReference type="SMART" id="SM00220">
    <property type="entry name" value="S_TKc"/>
    <property type="match status" value="1"/>
</dbReference>
<evidence type="ECO:0000313" key="10">
    <source>
        <dbReference type="EMBL" id="CAB4261780.1"/>
    </source>
</evidence>
<dbReference type="InterPro" id="IPR000719">
    <property type="entry name" value="Prot_kinase_dom"/>
</dbReference>
<keyword evidence="5" id="KW-0418">Kinase</keyword>
<gene>
    <name evidence="10" type="ORF">CURHAP_LOCUS700</name>
    <name evidence="11" type="ORF">ORAREDHAP_LOCUS613</name>
</gene>
<name>A0A6J5TD26_PRUAR</name>
<protein>
    <recommendedName>
        <fullName evidence="9">Protein kinase domain-containing protein</fullName>
    </recommendedName>
</protein>
<evidence type="ECO:0000313" key="13">
    <source>
        <dbReference type="Proteomes" id="UP000507245"/>
    </source>
</evidence>
<feature type="domain" description="Protein kinase" evidence="9">
    <location>
        <begin position="9"/>
        <end position="264"/>
    </location>
</feature>
<dbReference type="PROSITE" id="PS50011">
    <property type="entry name" value="PROTEIN_KINASE_DOM"/>
    <property type="match status" value="1"/>
</dbReference>
<keyword evidence="4 7" id="KW-0547">Nucleotide-binding</keyword>
<dbReference type="EMBL" id="CAEKKB010000001">
    <property type="protein sequence ID" value="CAB4292315.1"/>
    <property type="molecule type" value="Genomic_DNA"/>
</dbReference>
<evidence type="ECO:0000256" key="5">
    <source>
        <dbReference type="ARBA" id="ARBA00022777"/>
    </source>
</evidence>
<dbReference type="InterPro" id="IPR050205">
    <property type="entry name" value="CDPK_Ser/Thr_kinases"/>
</dbReference>
<evidence type="ECO:0000256" key="1">
    <source>
        <dbReference type="ARBA" id="ARBA00005354"/>
    </source>
</evidence>
<dbReference type="SUPFAM" id="SSF56112">
    <property type="entry name" value="Protein kinase-like (PK-like)"/>
    <property type="match status" value="1"/>
</dbReference>
<dbReference type="FunFam" id="1.10.510.10:FF:000600">
    <property type="entry name" value="Phosphoenolpyruvate carboxylase kinase 2"/>
    <property type="match status" value="1"/>
</dbReference>
<dbReference type="CDD" id="cd05117">
    <property type="entry name" value="STKc_CAMK"/>
    <property type="match status" value="1"/>
</dbReference>
<dbReference type="PROSITE" id="PS00108">
    <property type="entry name" value="PROTEIN_KINASE_ST"/>
    <property type="match status" value="1"/>
</dbReference>
<sequence>MSEALQRDYQLCEELGRGRFGVVFKAQRNGDVFAVKSIDKRIADSGDSLDAQCLLTEPKILKLLASHPNVINLHDLYEDDDHLHMVLDLCDAPDLYRRVTLGVFSEPEAASVMAQLMLAVAHCHRLGVAHRDIKPDNILFDGRDRLRLADFGSAETFGDGETMSGLVGTPYYVAPELVAGREYGEKVDVWSSGVVLYIMLAGFPPFYGDTAAEIFEAVLRANLRFPSRVFNGVSASVKDLLRRMLCKDVSRRFSAEQVLRHPWITSGGGARAGAD</sequence>
<dbReference type="OrthoDB" id="40902at2759"/>
<dbReference type="InterPro" id="IPR011009">
    <property type="entry name" value="Kinase-like_dom_sf"/>
</dbReference>
<dbReference type="InterPro" id="IPR017441">
    <property type="entry name" value="Protein_kinase_ATP_BS"/>
</dbReference>
<keyword evidence="3" id="KW-0808">Transferase</keyword>
<dbReference type="InterPro" id="IPR008271">
    <property type="entry name" value="Ser/Thr_kinase_AS"/>
</dbReference>
<dbReference type="Proteomes" id="UP000507222">
    <property type="component" value="Unassembled WGS sequence"/>
</dbReference>
<dbReference type="Gene3D" id="1.10.510.10">
    <property type="entry name" value="Transferase(Phosphotransferase) domain 1"/>
    <property type="match status" value="1"/>
</dbReference>
<dbReference type="EMBL" id="CAEKDK010000001">
    <property type="protein sequence ID" value="CAB4261780.1"/>
    <property type="molecule type" value="Genomic_DNA"/>
</dbReference>
<reference evidence="10 12" key="2">
    <citation type="submission" date="2020-05" db="EMBL/GenBank/DDBJ databases">
        <authorList>
            <person name="Campoy J."/>
            <person name="Schneeberger K."/>
            <person name="Spophaly S."/>
        </authorList>
    </citation>
    <scope>NUCLEOTIDE SEQUENCE [LARGE SCALE GENOMIC DNA]</scope>
    <source>
        <strain evidence="10">PruArmRojPasFocal</strain>
    </source>
</reference>
<evidence type="ECO:0000256" key="4">
    <source>
        <dbReference type="ARBA" id="ARBA00022741"/>
    </source>
</evidence>
<reference evidence="13" key="1">
    <citation type="journal article" date="2020" name="Genome Biol.">
        <title>Gamete binning: chromosome-level and haplotype-resolved genome assembly enabled by high-throughput single-cell sequencing of gamete genomes.</title>
        <authorList>
            <person name="Campoy J.A."/>
            <person name="Sun H."/>
            <person name="Goel M."/>
            <person name="Jiao W.-B."/>
            <person name="Folz-Donahue K."/>
            <person name="Wang N."/>
            <person name="Rubio M."/>
            <person name="Liu C."/>
            <person name="Kukat C."/>
            <person name="Ruiz D."/>
            <person name="Huettel B."/>
            <person name="Schneeberger K."/>
        </authorList>
    </citation>
    <scope>NUCLEOTIDE SEQUENCE [LARGE SCALE GENOMIC DNA]</scope>
    <source>
        <strain evidence="13">cv. Rojo Pasion</strain>
    </source>
</reference>
<dbReference type="AlphaFoldDB" id="A0A6J5TD26"/>
<comment type="similarity">
    <text evidence="1">Belongs to the protein kinase superfamily. CAMK Ser/Thr protein kinase family. CaMK subfamily.</text>
</comment>
<dbReference type="PROSITE" id="PS00107">
    <property type="entry name" value="PROTEIN_KINASE_ATP"/>
    <property type="match status" value="1"/>
</dbReference>
<evidence type="ECO:0000313" key="12">
    <source>
        <dbReference type="Proteomes" id="UP000507222"/>
    </source>
</evidence>
<evidence type="ECO:0000256" key="8">
    <source>
        <dbReference type="RuleBase" id="RU000304"/>
    </source>
</evidence>
<evidence type="ECO:0000313" key="11">
    <source>
        <dbReference type="EMBL" id="CAB4292315.1"/>
    </source>
</evidence>
<evidence type="ECO:0000256" key="3">
    <source>
        <dbReference type="ARBA" id="ARBA00022679"/>
    </source>
</evidence>
<dbReference type="GO" id="GO:0005524">
    <property type="term" value="F:ATP binding"/>
    <property type="evidence" value="ECO:0007669"/>
    <property type="project" value="UniProtKB-UniRule"/>
</dbReference>
<dbReference type="Proteomes" id="UP000507245">
    <property type="component" value="Unassembled WGS sequence"/>
</dbReference>
<dbReference type="Pfam" id="PF00069">
    <property type="entry name" value="Pkinase"/>
    <property type="match status" value="1"/>
</dbReference>
<feature type="binding site" evidence="7">
    <location>
        <position position="36"/>
    </location>
    <ligand>
        <name>ATP</name>
        <dbReference type="ChEBI" id="CHEBI:30616"/>
    </ligand>
</feature>
<dbReference type="GO" id="GO:0004674">
    <property type="term" value="F:protein serine/threonine kinase activity"/>
    <property type="evidence" value="ECO:0007669"/>
    <property type="project" value="UniProtKB-KW"/>
</dbReference>
<dbReference type="PIRSF" id="PIRSF000654">
    <property type="entry name" value="Integrin-linked_kinase"/>
    <property type="match status" value="1"/>
</dbReference>
<evidence type="ECO:0000259" key="9">
    <source>
        <dbReference type="PROSITE" id="PS50011"/>
    </source>
</evidence>
<organism evidence="10 12">
    <name type="scientific">Prunus armeniaca</name>
    <name type="common">Apricot</name>
    <name type="synonym">Armeniaca vulgaris</name>
    <dbReference type="NCBI Taxonomy" id="36596"/>
    <lineage>
        <taxon>Eukaryota</taxon>
        <taxon>Viridiplantae</taxon>
        <taxon>Streptophyta</taxon>
        <taxon>Embryophyta</taxon>
        <taxon>Tracheophyta</taxon>
        <taxon>Spermatophyta</taxon>
        <taxon>Magnoliopsida</taxon>
        <taxon>eudicotyledons</taxon>
        <taxon>Gunneridae</taxon>
        <taxon>Pentapetalae</taxon>
        <taxon>rosids</taxon>
        <taxon>fabids</taxon>
        <taxon>Rosales</taxon>
        <taxon>Rosaceae</taxon>
        <taxon>Amygdaloideae</taxon>
        <taxon>Amygdaleae</taxon>
        <taxon>Prunus</taxon>
    </lineage>
</organism>
<keyword evidence="6 7" id="KW-0067">ATP-binding</keyword>
<evidence type="ECO:0000256" key="2">
    <source>
        <dbReference type="ARBA" id="ARBA00022527"/>
    </source>
</evidence>
<evidence type="ECO:0000256" key="7">
    <source>
        <dbReference type="PROSITE-ProRule" id="PRU10141"/>
    </source>
</evidence>